<dbReference type="InterPro" id="IPR011993">
    <property type="entry name" value="PH-like_dom_sf"/>
</dbReference>
<dbReference type="PROSITE" id="PS50229">
    <property type="entry name" value="WH1"/>
    <property type="match status" value="1"/>
</dbReference>
<evidence type="ECO:0000259" key="3">
    <source>
        <dbReference type="PROSITE" id="PS50229"/>
    </source>
</evidence>
<evidence type="ECO:0000256" key="2">
    <source>
        <dbReference type="SAM" id="MobiDB-lite"/>
    </source>
</evidence>
<feature type="compositionally biased region" description="Polar residues" evidence="2">
    <location>
        <begin position="52"/>
        <end position="93"/>
    </location>
</feature>
<feature type="region of interest" description="Disordered" evidence="2">
    <location>
        <begin position="139"/>
        <end position="172"/>
    </location>
</feature>
<evidence type="ECO:0000256" key="1">
    <source>
        <dbReference type="SAM" id="Coils"/>
    </source>
</evidence>
<protein>
    <submittedName>
        <fullName evidence="5">Homer protein homolog 1 isoform X3</fullName>
    </submittedName>
</protein>
<dbReference type="InterPro" id="IPR045027">
    <property type="entry name" value="Homer"/>
</dbReference>
<sequence>MTFTKTSQKFGQWSDVRANTVYGLGFSSEAELGKFIEKFHEVKEATKLASAKLQSHSSSVTPATSANVSPITSRSGMPSTEQDLIDPPNSSMINSNVSASNNPNPNANMISTQNSVNLVSSSPLPGSCQNKVDDELKNAVHSRSQSISQQSTESPQHQGKSQLSSTQGGQSAEMQLKYENDRLKLALAQSSANAKKWEVELTTLKSNNARLTSALQESTANVDEWKRQLQLYKEENARIKAKYADLESGKIAEGNSEALRLRVEALENELRTRNEEIKALTMATKNKDFVALQKENAELREMLRVVHEQLELALSANKVQKQNLDTLNVRLAGYIQDLVTVHREITNTLQT</sequence>
<dbReference type="GO" id="GO:0035256">
    <property type="term" value="F:G protein-coupled glutamate receptor binding"/>
    <property type="evidence" value="ECO:0007669"/>
    <property type="project" value="InterPro"/>
</dbReference>
<dbReference type="RefSeq" id="XP_026671433.1">
    <property type="nucleotide sequence ID" value="XM_026815632.1"/>
</dbReference>
<organism evidence="4 5">
    <name type="scientific">Ceratina calcarata</name>
    <dbReference type="NCBI Taxonomy" id="156304"/>
    <lineage>
        <taxon>Eukaryota</taxon>
        <taxon>Metazoa</taxon>
        <taxon>Ecdysozoa</taxon>
        <taxon>Arthropoda</taxon>
        <taxon>Hexapoda</taxon>
        <taxon>Insecta</taxon>
        <taxon>Pterygota</taxon>
        <taxon>Neoptera</taxon>
        <taxon>Endopterygota</taxon>
        <taxon>Hymenoptera</taxon>
        <taxon>Apocrita</taxon>
        <taxon>Aculeata</taxon>
        <taxon>Apoidea</taxon>
        <taxon>Anthophila</taxon>
        <taxon>Apidae</taxon>
        <taxon>Ceratina</taxon>
        <taxon>Zadontomerus</taxon>
    </lineage>
</organism>
<dbReference type="CTD" id="33944"/>
<feature type="domain" description="WH1" evidence="3">
    <location>
        <begin position="1"/>
        <end position="46"/>
    </location>
</feature>
<reference evidence="5" key="1">
    <citation type="submission" date="2025-08" db="UniProtKB">
        <authorList>
            <consortium name="RefSeq"/>
        </authorList>
    </citation>
    <scope>IDENTIFICATION</scope>
    <source>
        <tissue evidence="5">Whole body</tissue>
    </source>
</reference>
<evidence type="ECO:0000313" key="5">
    <source>
        <dbReference type="RefSeq" id="XP_026671433.1"/>
    </source>
</evidence>
<proteinExistence type="predicted"/>
<name>A0AAJ7S5T3_9HYME</name>
<feature type="region of interest" description="Disordered" evidence="2">
    <location>
        <begin position="52"/>
        <end position="111"/>
    </location>
</feature>
<feature type="compositionally biased region" description="Polar residues" evidence="2">
    <location>
        <begin position="141"/>
        <end position="172"/>
    </location>
</feature>
<dbReference type="Pfam" id="PF00568">
    <property type="entry name" value="WH1"/>
    <property type="match status" value="1"/>
</dbReference>
<dbReference type="GeneID" id="108627484"/>
<dbReference type="PANTHER" id="PTHR10918">
    <property type="entry name" value="HOMER"/>
    <property type="match status" value="1"/>
</dbReference>
<gene>
    <name evidence="5" type="primary">LOC108627484</name>
</gene>
<feature type="coiled-coil region" evidence="1">
    <location>
        <begin position="180"/>
        <end position="302"/>
    </location>
</feature>
<dbReference type="Proteomes" id="UP000694925">
    <property type="component" value="Unplaced"/>
</dbReference>
<evidence type="ECO:0000313" key="4">
    <source>
        <dbReference type="Proteomes" id="UP000694925"/>
    </source>
</evidence>
<accession>A0AAJ7S5T3</accession>
<dbReference type="SUPFAM" id="SSF50729">
    <property type="entry name" value="PH domain-like"/>
    <property type="match status" value="1"/>
</dbReference>
<feature type="compositionally biased region" description="Low complexity" evidence="2">
    <location>
        <begin position="94"/>
        <end position="108"/>
    </location>
</feature>
<dbReference type="InterPro" id="IPR000697">
    <property type="entry name" value="WH1/EVH1_dom"/>
</dbReference>
<keyword evidence="1" id="KW-0175">Coiled coil</keyword>
<dbReference type="Gene3D" id="2.30.29.30">
    <property type="entry name" value="Pleckstrin-homology domain (PH domain)/Phosphotyrosine-binding domain (PTB)"/>
    <property type="match status" value="1"/>
</dbReference>
<keyword evidence="4" id="KW-1185">Reference proteome</keyword>
<dbReference type="AlphaFoldDB" id="A0AAJ7S5T3"/>